<dbReference type="OrthoDB" id="268763at2759"/>
<dbReference type="SUPFAM" id="SSF46785">
    <property type="entry name" value="Winged helix' DNA-binding domain"/>
    <property type="match status" value="1"/>
</dbReference>
<evidence type="ECO:0000256" key="2">
    <source>
        <dbReference type="ARBA" id="ARBA00022942"/>
    </source>
</evidence>
<dbReference type="PROSITE" id="PS50250">
    <property type="entry name" value="PCI"/>
    <property type="match status" value="1"/>
</dbReference>
<dbReference type="InterPro" id="IPR040896">
    <property type="entry name" value="RPN5_C"/>
</dbReference>
<protein>
    <submittedName>
        <fullName evidence="3">26S proteasome non-ATPase regulatory subunit 12</fullName>
    </submittedName>
</protein>
<keyword evidence="4" id="KW-1185">Reference proteome</keyword>
<dbReference type="InterPro" id="IPR036390">
    <property type="entry name" value="WH_DNA-bd_sf"/>
</dbReference>
<dbReference type="SMART" id="SM00088">
    <property type="entry name" value="PINT"/>
    <property type="match status" value="1"/>
</dbReference>
<dbReference type="GO" id="GO:0005737">
    <property type="term" value="C:cytoplasm"/>
    <property type="evidence" value="ECO:0007669"/>
    <property type="project" value="TreeGrafter"/>
</dbReference>
<accession>A0A6S7J2J7</accession>
<evidence type="ECO:0000256" key="1">
    <source>
        <dbReference type="ARBA" id="ARBA00006397"/>
    </source>
</evidence>
<dbReference type="InterPro" id="IPR040134">
    <property type="entry name" value="PSMD12/CSN4"/>
</dbReference>
<sequence>MATATDTRGNVVKMDVDFSSTVDELIPNCEALVKEGKLHQALENLLSLEKQTRLGADLASTSRLLVTVIKMCFEQKEWELLNEHILILTKRRNQLKQAVTKMIQEAFTYVDQTPDRETKLKFIETLRTVTAGKIYVELERARLTKILATLKEEDGDISEAAEVLQELQVETYGSMEKNEKVDFILEQIRLCLAKKDYIRAQIISKKISIKFFENNNEPDLKLRYYKLMIELAQHDSDYLNICKYYHAVYNTPAVQEDPNKWQEALKNVVLYLILAPYDNEQSDLTHRINEEKQLEHIPIYKALLKCYITAELMNWAEVTQQYEKELRDGSPENLATEVFVNNEEGNKRWDDFRKRIVEHNIRIIAKYYTNITMKRMSELLSLSEADTEEFLSNLVASKVVFAKIDRPGGTINFQPHKEPNEILNEWSHNINSLMQLLNKTNHLITKEEMVHGLTS</sequence>
<dbReference type="Proteomes" id="UP001152795">
    <property type="component" value="Unassembled WGS sequence"/>
</dbReference>
<gene>
    <name evidence="3" type="ORF">PACLA_8A010905</name>
</gene>
<comment type="similarity">
    <text evidence="1">Belongs to the proteasome subunit p55 family.</text>
</comment>
<dbReference type="PANTHER" id="PTHR10855:SF1">
    <property type="entry name" value="26S PROTEASOME NON-ATPASE REGULATORY SUBUNIT 12"/>
    <property type="match status" value="1"/>
</dbReference>
<name>A0A6S7J2J7_PARCT</name>
<evidence type="ECO:0000313" key="4">
    <source>
        <dbReference type="Proteomes" id="UP001152795"/>
    </source>
</evidence>
<keyword evidence="2 3" id="KW-0647">Proteasome</keyword>
<dbReference type="GO" id="GO:0005634">
    <property type="term" value="C:nucleus"/>
    <property type="evidence" value="ECO:0007669"/>
    <property type="project" value="UniProtKB-ARBA"/>
</dbReference>
<organism evidence="3 4">
    <name type="scientific">Paramuricea clavata</name>
    <name type="common">Red gorgonian</name>
    <name type="synonym">Violescent sea-whip</name>
    <dbReference type="NCBI Taxonomy" id="317549"/>
    <lineage>
        <taxon>Eukaryota</taxon>
        <taxon>Metazoa</taxon>
        <taxon>Cnidaria</taxon>
        <taxon>Anthozoa</taxon>
        <taxon>Octocorallia</taxon>
        <taxon>Malacalcyonacea</taxon>
        <taxon>Plexauridae</taxon>
        <taxon>Paramuricea</taxon>
    </lineage>
</organism>
<dbReference type="Pfam" id="PF22241">
    <property type="entry name" value="PSMD12-CSN4_N"/>
    <property type="match status" value="1"/>
</dbReference>
<dbReference type="Pfam" id="PF18098">
    <property type="entry name" value="RPN5_C"/>
    <property type="match status" value="1"/>
</dbReference>
<dbReference type="Pfam" id="PF01399">
    <property type="entry name" value="PCI"/>
    <property type="match status" value="1"/>
</dbReference>
<dbReference type="PANTHER" id="PTHR10855">
    <property type="entry name" value="26S PROTEASOME NON-ATPASE REGULATORY SUBUNIT 12/COP9 SIGNALOSOME COMPLEX SUBUNIT 4"/>
    <property type="match status" value="1"/>
</dbReference>
<dbReference type="GO" id="GO:0008541">
    <property type="term" value="C:proteasome regulatory particle, lid subcomplex"/>
    <property type="evidence" value="ECO:0007669"/>
    <property type="project" value="TreeGrafter"/>
</dbReference>
<dbReference type="InterPro" id="IPR036388">
    <property type="entry name" value="WH-like_DNA-bd_sf"/>
</dbReference>
<dbReference type="InterPro" id="IPR000717">
    <property type="entry name" value="PCI_dom"/>
</dbReference>
<comment type="caution">
    <text evidence="3">The sequence shown here is derived from an EMBL/GenBank/DDBJ whole genome shotgun (WGS) entry which is preliminary data.</text>
</comment>
<dbReference type="Gene3D" id="1.10.10.10">
    <property type="entry name" value="Winged helix-like DNA-binding domain superfamily/Winged helix DNA-binding domain"/>
    <property type="match status" value="1"/>
</dbReference>
<dbReference type="FunFam" id="1.10.10.10:FF:000070">
    <property type="entry name" value="26S proteasome non-ATPase regulatory subunit 12"/>
    <property type="match status" value="1"/>
</dbReference>
<dbReference type="AlphaFoldDB" id="A0A6S7J2J7"/>
<proteinExistence type="inferred from homology"/>
<evidence type="ECO:0000313" key="3">
    <source>
        <dbReference type="EMBL" id="CAB4007558.1"/>
    </source>
</evidence>
<dbReference type="EMBL" id="CACRXK020005834">
    <property type="protein sequence ID" value="CAB4007558.1"/>
    <property type="molecule type" value="Genomic_DNA"/>
</dbReference>
<dbReference type="InterPro" id="IPR054559">
    <property type="entry name" value="PSMD12-CSN4-like_N"/>
</dbReference>
<reference evidence="3" key="1">
    <citation type="submission" date="2020-04" db="EMBL/GenBank/DDBJ databases">
        <authorList>
            <person name="Alioto T."/>
            <person name="Alioto T."/>
            <person name="Gomez Garrido J."/>
        </authorList>
    </citation>
    <scope>NUCLEOTIDE SEQUENCE</scope>
    <source>
        <strain evidence="3">A484AB</strain>
    </source>
</reference>